<dbReference type="GeneID" id="19107877"/>
<name>M2LKM7_BAUPA</name>
<evidence type="ECO:0000313" key="2">
    <source>
        <dbReference type="Proteomes" id="UP000011761"/>
    </source>
</evidence>
<dbReference type="KEGG" id="bcom:BAUCODRAFT_124426"/>
<evidence type="ECO:0000313" key="1">
    <source>
        <dbReference type="EMBL" id="EMC94837.1"/>
    </source>
</evidence>
<dbReference type="AlphaFoldDB" id="M2LKM7"/>
<reference evidence="1 2" key="1">
    <citation type="journal article" date="2012" name="PLoS Pathog.">
        <title>Diverse lifestyles and strategies of plant pathogenesis encoded in the genomes of eighteen Dothideomycetes fungi.</title>
        <authorList>
            <person name="Ohm R.A."/>
            <person name="Feau N."/>
            <person name="Henrissat B."/>
            <person name="Schoch C.L."/>
            <person name="Horwitz B.A."/>
            <person name="Barry K.W."/>
            <person name="Condon B.J."/>
            <person name="Copeland A.C."/>
            <person name="Dhillon B."/>
            <person name="Glaser F."/>
            <person name="Hesse C.N."/>
            <person name="Kosti I."/>
            <person name="LaButti K."/>
            <person name="Lindquist E.A."/>
            <person name="Lucas S."/>
            <person name="Salamov A.A."/>
            <person name="Bradshaw R.E."/>
            <person name="Ciuffetti L."/>
            <person name="Hamelin R.C."/>
            <person name="Kema G.H.J."/>
            <person name="Lawrence C."/>
            <person name="Scott J.A."/>
            <person name="Spatafora J.W."/>
            <person name="Turgeon B.G."/>
            <person name="de Wit P.J.G.M."/>
            <person name="Zhong S."/>
            <person name="Goodwin S.B."/>
            <person name="Grigoriev I.V."/>
        </authorList>
    </citation>
    <scope>NUCLEOTIDE SEQUENCE [LARGE SCALE GENOMIC DNA]</scope>
    <source>
        <strain evidence="1 2">UAMH 10762</strain>
    </source>
</reference>
<keyword evidence="2" id="KW-1185">Reference proteome</keyword>
<protein>
    <submittedName>
        <fullName evidence="1">Uncharacterized protein</fullName>
    </submittedName>
</protein>
<sequence>MMQSPSGDSHQLNTNRVYAVGKAARSGPSRIALVAAQGLALAAAFAPFSCHSWIPVGSCRQTHLLRERRNSPGYGVSNDGSVVM</sequence>
<dbReference type="HOGENOM" id="CLU_2527112_0_0_1"/>
<dbReference type="RefSeq" id="XP_007678514.1">
    <property type="nucleotide sequence ID" value="XM_007680324.1"/>
</dbReference>
<dbReference type="EMBL" id="KB445558">
    <property type="protein sequence ID" value="EMC94837.1"/>
    <property type="molecule type" value="Genomic_DNA"/>
</dbReference>
<dbReference type="Proteomes" id="UP000011761">
    <property type="component" value="Unassembled WGS sequence"/>
</dbReference>
<accession>M2LKM7</accession>
<gene>
    <name evidence="1" type="ORF">BAUCODRAFT_124426</name>
</gene>
<organism evidence="1 2">
    <name type="scientific">Baudoinia panamericana (strain UAMH 10762)</name>
    <name type="common">Angels' share fungus</name>
    <name type="synonym">Baudoinia compniacensis (strain UAMH 10762)</name>
    <dbReference type="NCBI Taxonomy" id="717646"/>
    <lineage>
        <taxon>Eukaryota</taxon>
        <taxon>Fungi</taxon>
        <taxon>Dikarya</taxon>
        <taxon>Ascomycota</taxon>
        <taxon>Pezizomycotina</taxon>
        <taxon>Dothideomycetes</taxon>
        <taxon>Dothideomycetidae</taxon>
        <taxon>Mycosphaerellales</taxon>
        <taxon>Teratosphaeriaceae</taxon>
        <taxon>Baudoinia</taxon>
    </lineage>
</organism>
<proteinExistence type="predicted"/>